<evidence type="ECO:0000256" key="2">
    <source>
        <dbReference type="ARBA" id="ARBA00022723"/>
    </source>
</evidence>
<reference evidence="5" key="1">
    <citation type="journal article" date="2013" name="Proc. Natl. Acad. Sci. U.S.A.">
        <title>Genome structure and metabolic features in the red seaweed Chondrus crispus shed light on evolution of the Archaeplastida.</title>
        <authorList>
            <person name="Collen J."/>
            <person name="Porcel B."/>
            <person name="Carre W."/>
            <person name="Ball S.G."/>
            <person name="Chaparro C."/>
            <person name="Tonon T."/>
            <person name="Barbeyron T."/>
            <person name="Michel G."/>
            <person name="Noel B."/>
            <person name="Valentin K."/>
            <person name="Elias M."/>
            <person name="Artiguenave F."/>
            <person name="Arun A."/>
            <person name="Aury J.M."/>
            <person name="Barbosa-Neto J.F."/>
            <person name="Bothwell J.H."/>
            <person name="Bouget F.Y."/>
            <person name="Brillet L."/>
            <person name="Cabello-Hurtado F."/>
            <person name="Capella-Gutierrez S."/>
            <person name="Charrier B."/>
            <person name="Cladiere L."/>
            <person name="Cock J.M."/>
            <person name="Coelho S.M."/>
            <person name="Colleoni C."/>
            <person name="Czjzek M."/>
            <person name="Da Silva C."/>
            <person name="Delage L."/>
            <person name="Denoeud F."/>
            <person name="Deschamps P."/>
            <person name="Dittami S.M."/>
            <person name="Gabaldon T."/>
            <person name="Gachon C.M."/>
            <person name="Groisillier A."/>
            <person name="Herve C."/>
            <person name="Jabbari K."/>
            <person name="Katinka M."/>
            <person name="Kloareg B."/>
            <person name="Kowalczyk N."/>
            <person name="Labadie K."/>
            <person name="Leblanc C."/>
            <person name="Lopez P.J."/>
            <person name="McLachlan D.H."/>
            <person name="Meslet-Cladiere L."/>
            <person name="Moustafa A."/>
            <person name="Nehr Z."/>
            <person name="Nyvall Collen P."/>
            <person name="Panaud O."/>
            <person name="Partensky F."/>
            <person name="Poulain J."/>
            <person name="Rensing S.A."/>
            <person name="Rousvoal S."/>
            <person name="Samson G."/>
            <person name="Symeonidi A."/>
            <person name="Weissenbach J."/>
            <person name="Zambounis A."/>
            <person name="Wincker P."/>
            <person name="Boyen C."/>
        </authorList>
    </citation>
    <scope>NUCLEOTIDE SEQUENCE [LARGE SCALE GENOMIC DNA]</scope>
    <source>
        <strain evidence="5">cv. Stackhouse</strain>
    </source>
</reference>
<accession>R7QA71</accession>
<comment type="cofactor">
    <cofactor evidence="1">
        <name>Fe cation</name>
        <dbReference type="ChEBI" id="CHEBI:24875"/>
    </cofactor>
</comment>
<evidence type="ECO:0008006" key="6">
    <source>
        <dbReference type="Google" id="ProtNLM"/>
    </source>
</evidence>
<dbReference type="GeneID" id="17322935"/>
<dbReference type="PANTHER" id="PTHR20883:SF15">
    <property type="entry name" value="PHYTANOYL-COA DIOXYGENASE DOMAIN-CONTAINING PROTEIN 1"/>
    <property type="match status" value="1"/>
</dbReference>
<organism evidence="4 5">
    <name type="scientific">Chondrus crispus</name>
    <name type="common">Carrageen Irish moss</name>
    <name type="synonym">Polymorpha crispa</name>
    <dbReference type="NCBI Taxonomy" id="2769"/>
    <lineage>
        <taxon>Eukaryota</taxon>
        <taxon>Rhodophyta</taxon>
        <taxon>Florideophyceae</taxon>
        <taxon>Rhodymeniophycidae</taxon>
        <taxon>Gigartinales</taxon>
        <taxon>Gigartinaceae</taxon>
        <taxon>Chondrus</taxon>
    </lineage>
</organism>
<dbReference type="OrthoDB" id="445007at2759"/>
<proteinExistence type="predicted"/>
<dbReference type="AlphaFoldDB" id="R7QA71"/>
<dbReference type="RefSeq" id="XP_005715236.1">
    <property type="nucleotide sequence ID" value="XM_005715179.1"/>
</dbReference>
<dbReference type="OMA" id="KYSEDNW"/>
<sequence length="293" mass="32373">MTTKAGYFDWGVCMSTPATMQAATTHFSESGYVIFTSFCTGAETSSLRAQANKLIGDFHNARPTSSPASVFTTEEQTRKMDAGYFLRSASRISCFLEEKQAGDDASPAINKIGHALHDLDAVFGPFSRQEKVRAVAAALGVAPAVLVQSMYILKGARVGGKVTAHRDATFVRASEGVCLGYWWALQDADEENACLWAVPGSHRDGREMKRFVRGEQGMVFEGQEDADAYPEDRYMALPMREGDLVMLDGRVVHKSKENRSDKSRHAYSIHVVAGGLEERGWLRREEGFPFREL</sequence>
<dbReference type="Gramene" id="CDF35417">
    <property type="protein sequence ID" value="CDF35417"/>
    <property type="gene ID" value="CHC_T00003462001"/>
</dbReference>
<name>R7QA71_CHOCR</name>
<dbReference type="Proteomes" id="UP000012073">
    <property type="component" value="Unassembled WGS sequence"/>
</dbReference>
<keyword evidence="2" id="KW-0479">Metal-binding</keyword>
<evidence type="ECO:0000256" key="3">
    <source>
        <dbReference type="ARBA" id="ARBA00023004"/>
    </source>
</evidence>
<dbReference type="Gene3D" id="2.60.120.620">
    <property type="entry name" value="q2cbj1_9rhob like domain"/>
    <property type="match status" value="1"/>
</dbReference>
<keyword evidence="3" id="KW-0408">Iron</keyword>
<dbReference type="EMBL" id="HG001729">
    <property type="protein sequence ID" value="CDF35417.1"/>
    <property type="molecule type" value="Genomic_DNA"/>
</dbReference>
<dbReference type="KEGG" id="ccp:CHC_T00003462001"/>
<evidence type="ECO:0000313" key="5">
    <source>
        <dbReference type="Proteomes" id="UP000012073"/>
    </source>
</evidence>
<dbReference type="Pfam" id="PF05721">
    <property type="entry name" value="PhyH"/>
    <property type="match status" value="1"/>
</dbReference>
<dbReference type="GO" id="GO:0046872">
    <property type="term" value="F:metal ion binding"/>
    <property type="evidence" value="ECO:0007669"/>
    <property type="project" value="UniProtKB-KW"/>
</dbReference>
<protein>
    <recommendedName>
        <fullName evidence="6">Phytanoyl-CoA dioxygenase</fullName>
    </recommendedName>
</protein>
<evidence type="ECO:0000256" key="1">
    <source>
        <dbReference type="ARBA" id="ARBA00001962"/>
    </source>
</evidence>
<dbReference type="SUPFAM" id="SSF51197">
    <property type="entry name" value="Clavaminate synthase-like"/>
    <property type="match status" value="1"/>
</dbReference>
<gene>
    <name evidence="4" type="ORF">CHC_T00003462001</name>
</gene>
<dbReference type="STRING" id="2769.R7QA71"/>
<evidence type="ECO:0000313" key="4">
    <source>
        <dbReference type="EMBL" id="CDF35417.1"/>
    </source>
</evidence>
<dbReference type="PhylomeDB" id="R7QA71"/>
<keyword evidence="5" id="KW-1185">Reference proteome</keyword>
<dbReference type="PANTHER" id="PTHR20883">
    <property type="entry name" value="PHYTANOYL-COA DIOXYGENASE DOMAIN CONTAINING 1"/>
    <property type="match status" value="1"/>
</dbReference>
<dbReference type="InterPro" id="IPR008775">
    <property type="entry name" value="Phytyl_CoA_dOase-like"/>
</dbReference>